<feature type="domain" description="PAS" evidence="12">
    <location>
        <begin position="266"/>
        <end position="336"/>
    </location>
</feature>
<dbReference type="InterPro" id="IPR003594">
    <property type="entry name" value="HATPase_dom"/>
</dbReference>
<dbReference type="AlphaFoldDB" id="A0A5K7ZIN1"/>
<dbReference type="Gene3D" id="3.30.450.20">
    <property type="entry name" value="PAS domain"/>
    <property type="match status" value="3"/>
</dbReference>
<evidence type="ECO:0000259" key="11">
    <source>
        <dbReference type="PROSITE" id="PS50110"/>
    </source>
</evidence>
<evidence type="ECO:0000259" key="10">
    <source>
        <dbReference type="PROSITE" id="PS50109"/>
    </source>
</evidence>
<sequence length="767" mass="85217">MLYKSEAALRVSEQRHSITIKAIGDGVIVTDAQGRVQLLNPEAERLTGWHNETAQGKPLEEVFRVVNEETRVGVESPVCSVLREGFVVGLANHTLLLARDGTERPIADSGAPIRDEKNQITGVVLVFRDQSEERAYQKRISESERKYRSLYNSIRDAILVADKNSIILDCNPAFVDLFGYSPEEILGKNITAIYENETAFNTVGEALKAHGGDYAECIHIANFRKKSGKVFPGETNVYYLRDDKGTLIGTVGLIRDVTGRQQAEAERARLITAIEQINEMIVMTDTEGIIQYVNPAFETITGYSREQVLGHNPHTLKEGEQDETFYRNLWETITAGKTWEGHIVNKRKDGTLYTEDVTISPVYDDFGRIINYVAAKRDITKHLRLSEQFQQAQKMESVGRLAGGVAHDYNNMLSVIIGYAELAMTKVHPAHPVYGDLDSIFKAAKRSAEITRQLLAFARRQTIAPKVIDLNQAVEGTLKMLHRLIGEDIDLAWAPEESLWPVKMDPVQIDQILANLCVNARDAITGVGKITIETENVVFDEAYCADHAGFLPGKYVLLAVSDDGCGMDKETQNKIFEPFFTTKGIGRGTGLGLSTVYGIVKQNEGFINVYSEPGDGTTIKVYLSRHAGQVVSIREETATELPRGRSETILVVEDEKSILELARSILERFGFTVLTAGTPEEALRLVEQHNGDIHLLITDVVMPGMNGRELSIRLRSIYPGLKQLFMSGYTANVIVHQGVLDEGAKFLQKPFSISDLAAKVKEAMDQI</sequence>
<dbReference type="Pfam" id="PF02518">
    <property type="entry name" value="HATPase_c"/>
    <property type="match status" value="1"/>
</dbReference>
<dbReference type="InterPro" id="IPR003661">
    <property type="entry name" value="HisK_dim/P_dom"/>
</dbReference>
<dbReference type="CDD" id="cd00082">
    <property type="entry name" value="HisKA"/>
    <property type="match status" value="1"/>
</dbReference>
<name>A0A5K7ZIN1_9BACT</name>
<dbReference type="PROSITE" id="PS50113">
    <property type="entry name" value="PAC"/>
    <property type="match status" value="3"/>
</dbReference>
<dbReference type="SMART" id="SM00387">
    <property type="entry name" value="HATPase_c"/>
    <property type="match status" value="1"/>
</dbReference>
<keyword evidence="7" id="KW-0067">ATP-binding</keyword>
<dbReference type="InterPro" id="IPR035965">
    <property type="entry name" value="PAS-like_dom_sf"/>
</dbReference>
<evidence type="ECO:0000259" key="12">
    <source>
        <dbReference type="PROSITE" id="PS50112"/>
    </source>
</evidence>
<evidence type="ECO:0000256" key="3">
    <source>
        <dbReference type="ARBA" id="ARBA00022553"/>
    </source>
</evidence>
<dbReference type="Gene3D" id="3.30.565.10">
    <property type="entry name" value="Histidine kinase-like ATPase, C-terminal domain"/>
    <property type="match status" value="1"/>
</dbReference>
<proteinExistence type="predicted"/>
<dbReference type="InterPro" id="IPR013767">
    <property type="entry name" value="PAS_fold"/>
</dbReference>
<feature type="domain" description="Histidine kinase" evidence="10">
    <location>
        <begin position="404"/>
        <end position="627"/>
    </location>
</feature>
<evidence type="ECO:0000256" key="6">
    <source>
        <dbReference type="ARBA" id="ARBA00022777"/>
    </source>
</evidence>
<feature type="domain" description="PAS" evidence="12">
    <location>
        <begin position="143"/>
        <end position="195"/>
    </location>
</feature>
<evidence type="ECO:0000256" key="1">
    <source>
        <dbReference type="ARBA" id="ARBA00000085"/>
    </source>
</evidence>
<dbReference type="KEGG" id="dov:DSCO28_14320"/>
<evidence type="ECO:0000259" key="13">
    <source>
        <dbReference type="PROSITE" id="PS50113"/>
    </source>
</evidence>
<dbReference type="PANTHER" id="PTHR43065:SF42">
    <property type="entry name" value="TWO-COMPONENT SENSOR PPRA"/>
    <property type="match status" value="1"/>
</dbReference>
<evidence type="ECO:0000256" key="7">
    <source>
        <dbReference type="ARBA" id="ARBA00022840"/>
    </source>
</evidence>
<feature type="domain" description="PAS" evidence="12">
    <location>
        <begin position="12"/>
        <end position="85"/>
    </location>
</feature>
<dbReference type="InterPro" id="IPR001610">
    <property type="entry name" value="PAC"/>
</dbReference>
<feature type="domain" description="PAC" evidence="13">
    <location>
        <begin position="337"/>
        <end position="391"/>
    </location>
</feature>
<dbReference type="RefSeq" id="WP_173179141.1">
    <property type="nucleotide sequence ID" value="NZ_AP021876.1"/>
</dbReference>
<evidence type="ECO:0000256" key="8">
    <source>
        <dbReference type="ARBA" id="ARBA00023012"/>
    </source>
</evidence>
<feature type="domain" description="PAC" evidence="13">
    <location>
        <begin position="90"/>
        <end position="142"/>
    </location>
</feature>
<dbReference type="NCBIfam" id="TIGR00229">
    <property type="entry name" value="sensory_box"/>
    <property type="match status" value="3"/>
</dbReference>
<dbReference type="PANTHER" id="PTHR43065">
    <property type="entry name" value="SENSOR HISTIDINE KINASE"/>
    <property type="match status" value="1"/>
</dbReference>
<evidence type="ECO:0000256" key="9">
    <source>
        <dbReference type="PROSITE-ProRule" id="PRU00169"/>
    </source>
</evidence>
<gene>
    <name evidence="14" type="ORF">DSCO28_14320</name>
</gene>
<evidence type="ECO:0000256" key="5">
    <source>
        <dbReference type="ARBA" id="ARBA00022741"/>
    </source>
</evidence>
<dbReference type="GO" id="GO:0000155">
    <property type="term" value="F:phosphorelay sensor kinase activity"/>
    <property type="evidence" value="ECO:0007669"/>
    <property type="project" value="InterPro"/>
</dbReference>
<dbReference type="SUPFAM" id="SSF47384">
    <property type="entry name" value="Homodimeric domain of signal transducing histidine kinase"/>
    <property type="match status" value="1"/>
</dbReference>
<evidence type="ECO:0000313" key="14">
    <source>
        <dbReference type="EMBL" id="BBO80866.1"/>
    </source>
</evidence>
<dbReference type="EMBL" id="AP021876">
    <property type="protein sequence ID" value="BBO80866.1"/>
    <property type="molecule type" value="Genomic_DNA"/>
</dbReference>
<organism evidence="14 15">
    <name type="scientific">Desulfosarcina ovata subsp. sediminis</name>
    <dbReference type="NCBI Taxonomy" id="885957"/>
    <lineage>
        <taxon>Bacteria</taxon>
        <taxon>Pseudomonadati</taxon>
        <taxon>Thermodesulfobacteriota</taxon>
        <taxon>Desulfobacteria</taxon>
        <taxon>Desulfobacterales</taxon>
        <taxon>Desulfosarcinaceae</taxon>
        <taxon>Desulfosarcina</taxon>
    </lineage>
</organism>
<dbReference type="SMART" id="SM00388">
    <property type="entry name" value="HisKA"/>
    <property type="match status" value="1"/>
</dbReference>
<dbReference type="InterPro" id="IPR000014">
    <property type="entry name" value="PAS"/>
</dbReference>
<dbReference type="InterPro" id="IPR036097">
    <property type="entry name" value="HisK_dim/P_sf"/>
</dbReference>
<dbReference type="CDD" id="cd00130">
    <property type="entry name" value="PAS"/>
    <property type="match status" value="3"/>
</dbReference>
<feature type="modified residue" description="4-aspartylphosphate" evidence="9">
    <location>
        <position position="699"/>
    </location>
</feature>
<accession>A0A5K7ZIN1</accession>
<keyword evidence="3 9" id="KW-0597">Phosphoprotein</keyword>
<keyword evidence="4" id="KW-0808">Transferase</keyword>
<keyword evidence="8" id="KW-0902">Two-component regulatory system</keyword>
<dbReference type="InterPro" id="IPR005467">
    <property type="entry name" value="His_kinase_dom"/>
</dbReference>
<dbReference type="InterPro" id="IPR004358">
    <property type="entry name" value="Sig_transdc_His_kin-like_C"/>
</dbReference>
<dbReference type="InterPro" id="IPR011006">
    <property type="entry name" value="CheY-like_superfamily"/>
</dbReference>
<dbReference type="GO" id="GO:0006355">
    <property type="term" value="P:regulation of DNA-templated transcription"/>
    <property type="evidence" value="ECO:0007669"/>
    <property type="project" value="InterPro"/>
</dbReference>
<dbReference type="SUPFAM" id="SSF52172">
    <property type="entry name" value="CheY-like"/>
    <property type="match status" value="1"/>
</dbReference>
<keyword evidence="6" id="KW-0418">Kinase</keyword>
<dbReference type="SUPFAM" id="SSF55785">
    <property type="entry name" value="PYP-like sensor domain (PAS domain)"/>
    <property type="match status" value="3"/>
</dbReference>
<dbReference type="Gene3D" id="3.40.50.2300">
    <property type="match status" value="1"/>
</dbReference>
<dbReference type="GO" id="GO:0005524">
    <property type="term" value="F:ATP binding"/>
    <property type="evidence" value="ECO:0007669"/>
    <property type="project" value="UniProtKB-KW"/>
</dbReference>
<comment type="catalytic activity">
    <reaction evidence="1">
        <text>ATP + protein L-histidine = ADP + protein N-phospho-L-histidine.</text>
        <dbReference type="EC" id="2.7.13.3"/>
    </reaction>
</comment>
<evidence type="ECO:0000256" key="4">
    <source>
        <dbReference type="ARBA" id="ARBA00022679"/>
    </source>
</evidence>
<dbReference type="Proteomes" id="UP000425960">
    <property type="component" value="Chromosome"/>
</dbReference>
<dbReference type="Gene3D" id="1.10.287.130">
    <property type="match status" value="1"/>
</dbReference>
<dbReference type="SUPFAM" id="SSF55874">
    <property type="entry name" value="ATPase domain of HSP90 chaperone/DNA topoisomerase II/histidine kinase"/>
    <property type="match status" value="1"/>
</dbReference>
<dbReference type="SMART" id="SM00086">
    <property type="entry name" value="PAC"/>
    <property type="match status" value="3"/>
</dbReference>
<dbReference type="InterPro" id="IPR001789">
    <property type="entry name" value="Sig_transdc_resp-reg_receiver"/>
</dbReference>
<dbReference type="PROSITE" id="PS50112">
    <property type="entry name" value="PAS"/>
    <property type="match status" value="3"/>
</dbReference>
<dbReference type="EC" id="2.7.13.3" evidence="2"/>
<reference evidence="14 15" key="1">
    <citation type="submission" date="2019-11" db="EMBL/GenBank/DDBJ databases">
        <title>Comparative genomics of hydrocarbon-degrading Desulfosarcina strains.</title>
        <authorList>
            <person name="Watanabe M."/>
            <person name="Kojima H."/>
            <person name="Fukui M."/>
        </authorList>
    </citation>
    <scope>NUCLEOTIDE SEQUENCE [LARGE SCALE GENOMIC DNA]</scope>
    <source>
        <strain evidence="14 15">28bB2T</strain>
    </source>
</reference>
<keyword evidence="5" id="KW-0547">Nucleotide-binding</keyword>
<dbReference type="Pfam" id="PF13426">
    <property type="entry name" value="PAS_9"/>
    <property type="match status" value="2"/>
</dbReference>
<feature type="domain" description="Response regulatory" evidence="11">
    <location>
        <begin position="648"/>
        <end position="764"/>
    </location>
</feature>
<dbReference type="InterPro" id="IPR000700">
    <property type="entry name" value="PAS-assoc_C"/>
</dbReference>
<dbReference type="Pfam" id="PF00989">
    <property type="entry name" value="PAS"/>
    <property type="match status" value="1"/>
</dbReference>
<dbReference type="PROSITE" id="PS50110">
    <property type="entry name" value="RESPONSE_REGULATORY"/>
    <property type="match status" value="1"/>
</dbReference>
<dbReference type="PRINTS" id="PR00344">
    <property type="entry name" value="BCTRLSENSOR"/>
</dbReference>
<evidence type="ECO:0000256" key="2">
    <source>
        <dbReference type="ARBA" id="ARBA00012438"/>
    </source>
</evidence>
<protein>
    <recommendedName>
        <fullName evidence="2">histidine kinase</fullName>
        <ecNumber evidence="2">2.7.13.3</ecNumber>
    </recommendedName>
</protein>
<dbReference type="SMART" id="SM00091">
    <property type="entry name" value="PAS"/>
    <property type="match status" value="3"/>
</dbReference>
<evidence type="ECO:0000313" key="15">
    <source>
        <dbReference type="Proteomes" id="UP000425960"/>
    </source>
</evidence>
<dbReference type="InterPro" id="IPR036890">
    <property type="entry name" value="HATPase_C_sf"/>
</dbReference>
<feature type="domain" description="PAC" evidence="13">
    <location>
        <begin position="216"/>
        <end position="269"/>
    </location>
</feature>
<dbReference type="Pfam" id="PF00072">
    <property type="entry name" value="Response_reg"/>
    <property type="match status" value="1"/>
</dbReference>
<dbReference type="PROSITE" id="PS50109">
    <property type="entry name" value="HIS_KIN"/>
    <property type="match status" value="1"/>
</dbReference>
<dbReference type="SMART" id="SM00448">
    <property type="entry name" value="REC"/>
    <property type="match status" value="1"/>
</dbReference>